<dbReference type="SUPFAM" id="SSF53850">
    <property type="entry name" value="Periplasmic binding protein-like II"/>
    <property type="match status" value="1"/>
</dbReference>
<dbReference type="Proteomes" id="UP000618579">
    <property type="component" value="Unassembled WGS sequence"/>
</dbReference>
<evidence type="ECO:0000313" key="2">
    <source>
        <dbReference type="EMBL" id="NOV01106.1"/>
    </source>
</evidence>
<gene>
    <name evidence="2" type="ORF">GC097_13895</name>
</gene>
<dbReference type="RefSeq" id="WP_171683926.1">
    <property type="nucleotide sequence ID" value="NZ_WHNZ01000026.1"/>
</dbReference>
<dbReference type="InterPro" id="IPR050490">
    <property type="entry name" value="Bact_solute-bd_prot1"/>
</dbReference>
<sequence length="445" mass="49932">MKRKSWSLVLATCLSVSLVGTACSNSSSTTNTAGGAASPASSAGKVKLVVWIWESAKAGLDANMEAFQKENPNIEVEYQIMKSTDLYQKYLISSNTQDAVPDIVGLESTNMAQMVQIDSLLDITKRVEPYKDKMNAYKWEDATKDNKVYAMPWDSGPVVMFYRNDIFAKAGLPTDPKEVAQKIQTWDDYYQAAKLIKEKTGVLMFGDSKTNSSNRVFESMMWQRGLWYFDKDGNVSVEKPEVKEIADYLVKMQKEGLVYDARANTDPWGNAIKEGKVASVVGGSWHDAIIEGQYAPDDKGKWSVTTMPKWSKDDKYTGANQGGSNLAINKNSKHPDEAWKFIEFMLGKETSQINMMKKAGLFPSLSTAYSNEAINEPSAYFNNQPIRQVYAESLKQTYPLAYTSDFPMANKRMTDVWAQIFLNNVPTDQALKAMADELRQKTKRK</sequence>
<feature type="signal peptide" evidence="1">
    <location>
        <begin position="1"/>
        <end position="22"/>
    </location>
</feature>
<dbReference type="Gene3D" id="3.40.190.10">
    <property type="entry name" value="Periplasmic binding protein-like II"/>
    <property type="match status" value="1"/>
</dbReference>
<feature type="chain" id="PRO_5045461272" evidence="1">
    <location>
        <begin position="23"/>
        <end position="445"/>
    </location>
</feature>
<evidence type="ECO:0000256" key="1">
    <source>
        <dbReference type="SAM" id="SignalP"/>
    </source>
</evidence>
<keyword evidence="3" id="KW-1185">Reference proteome</keyword>
<evidence type="ECO:0000313" key="3">
    <source>
        <dbReference type="Proteomes" id="UP000618579"/>
    </source>
</evidence>
<reference evidence="2 3" key="1">
    <citation type="submission" date="2019-10" db="EMBL/GenBank/DDBJ databases">
        <title>Description of Paenibacillus pedi sp. nov.</title>
        <authorList>
            <person name="Carlier A."/>
            <person name="Qi S."/>
        </authorList>
    </citation>
    <scope>NUCLEOTIDE SEQUENCE [LARGE SCALE GENOMIC DNA]</scope>
    <source>
        <strain evidence="2 3">LMG 31457</strain>
    </source>
</reference>
<dbReference type="InterPro" id="IPR006059">
    <property type="entry name" value="SBP"/>
</dbReference>
<dbReference type="CDD" id="cd13585">
    <property type="entry name" value="PBP2_TMBP_like"/>
    <property type="match status" value="1"/>
</dbReference>
<protein>
    <submittedName>
        <fullName evidence="2">Extracellular solute-binding protein</fullName>
    </submittedName>
</protein>
<dbReference type="EMBL" id="WHNZ01000026">
    <property type="protein sequence ID" value="NOV01106.1"/>
    <property type="molecule type" value="Genomic_DNA"/>
</dbReference>
<keyword evidence="1" id="KW-0732">Signal</keyword>
<comment type="caution">
    <text evidence="2">The sequence shown here is derived from an EMBL/GenBank/DDBJ whole genome shotgun (WGS) entry which is preliminary data.</text>
</comment>
<dbReference type="PANTHER" id="PTHR43649">
    <property type="entry name" value="ARABINOSE-BINDING PROTEIN-RELATED"/>
    <property type="match status" value="1"/>
</dbReference>
<organism evidence="2 3">
    <name type="scientific">Paenibacillus planticolens</name>
    <dbReference type="NCBI Taxonomy" id="2654976"/>
    <lineage>
        <taxon>Bacteria</taxon>
        <taxon>Bacillati</taxon>
        <taxon>Bacillota</taxon>
        <taxon>Bacilli</taxon>
        <taxon>Bacillales</taxon>
        <taxon>Paenibacillaceae</taxon>
        <taxon>Paenibacillus</taxon>
    </lineage>
</organism>
<proteinExistence type="predicted"/>
<accession>A0ABX1ZMQ6</accession>
<dbReference type="Pfam" id="PF13416">
    <property type="entry name" value="SBP_bac_8"/>
    <property type="match status" value="1"/>
</dbReference>
<dbReference type="PROSITE" id="PS51257">
    <property type="entry name" value="PROKAR_LIPOPROTEIN"/>
    <property type="match status" value="1"/>
</dbReference>
<dbReference type="PANTHER" id="PTHR43649:SF12">
    <property type="entry name" value="DIACETYLCHITOBIOSE BINDING PROTEIN DASA"/>
    <property type="match status" value="1"/>
</dbReference>
<name>A0ABX1ZMQ6_9BACL</name>